<keyword evidence="1" id="KW-0472">Membrane</keyword>
<dbReference type="Pfam" id="PF09988">
    <property type="entry name" value="DUF2227"/>
    <property type="match status" value="1"/>
</dbReference>
<evidence type="ECO:0000256" key="1">
    <source>
        <dbReference type="SAM" id="Phobius"/>
    </source>
</evidence>
<protein>
    <submittedName>
        <fullName evidence="2">Hypothetical conserved protein</fullName>
    </submittedName>
</protein>
<gene>
    <name evidence="2" type="ORF">HGMM_F55E10C21</name>
</gene>
<sequence length="173" mass="19611">MPRARTHDAITLALAPPTFLMTRALTGSYDLAWLVTLATLFSGLMFNPDLDVQSKPYARWGPLRFLWWPYQVLVRHRSRLSHGLLLGTLVRTLYLALVLALMGAGGILLWHGIHGRPGSGESMRAALAFLKQALLSVERRYWLALFFGLWWGSAAHTLADWAWSLWTQTKRIL</sequence>
<proteinExistence type="predicted"/>
<keyword evidence="1" id="KW-1133">Transmembrane helix</keyword>
<keyword evidence="1" id="KW-0812">Transmembrane</keyword>
<feature type="transmembrane region" description="Helical" evidence="1">
    <location>
        <begin position="31"/>
        <end position="50"/>
    </location>
</feature>
<feature type="transmembrane region" description="Helical" evidence="1">
    <location>
        <begin position="84"/>
        <end position="113"/>
    </location>
</feature>
<reference evidence="2" key="1">
    <citation type="journal article" date="2005" name="Environ. Microbiol.">
        <title>Genetic and functional properties of uncultivated thermophilic crenarchaeotes from a subsurface gold mine as revealed by analysis of genome fragments.</title>
        <authorList>
            <person name="Nunoura T."/>
            <person name="Hirayama H."/>
            <person name="Takami H."/>
            <person name="Oida H."/>
            <person name="Nishi S."/>
            <person name="Shimamura S."/>
            <person name="Suzuki Y."/>
            <person name="Inagaki F."/>
            <person name="Takai K."/>
            <person name="Nealson K.H."/>
            <person name="Horikoshi K."/>
        </authorList>
    </citation>
    <scope>NUCLEOTIDE SEQUENCE</scope>
</reference>
<dbReference type="PANTHER" id="PTHR39085">
    <property type="entry name" value="SLL0924 PROTEIN"/>
    <property type="match status" value="1"/>
</dbReference>
<feature type="transmembrane region" description="Helical" evidence="1">
    <location>
        <begin position="141"/>
        <end position="163"/>
    </location>
</feature>
<organism evidence="2">
    <name type="scientific">uncultured Acidobacteriota bacterium</name>
    <dbReference type="NCBI Taxonomy" id="171953"/>
    <lineage>
        <taxon>Bacteria</taxon>
        <taxon>Pseudomonadati</taxon>
        <taxon>Acidobacteriota</taxon>
        <taxon>environmental samples</taxon>
    </lineage>
</organism>
<dbReference type="PANTHER" id="PTHR39085:SF1">
    <property type="entry name" value="SLL0924 PROTEIN"/>
    <property type="match status" value="1"/>
</dbReference>
<dbReference type="AlphaFoldDB" id="H5SQ23"/>
<name>H5SQ23_9BACT</name>
<evidence type="ECO:0000313" key="2">
    <source>
        <dbReference type="EMBL" id="BAL58259.1"/>
    </source>
</evidence>
<reference evidence="2" key="2">
    <citation type="journal article" date="2012" name="PLoS ONE">
        <title>A Deeply Branching Thermophilic Bacterium with an Ancient Acetyl-CoA Pathway Dominates a Subsurface Ecosystem.</title>
        <authorList>
            <person name="Takami H."/>
            <person name="Noguchi H."/>
            <person name="Takaki Y."/>
            <person name="Uchiyama I."/>
            <person name="Toyoda A."/>
            <person name="Nishi S."/>
            <person name="Chee G.-J."/>
            <person name="Arai W."/>
            <person name="Nunoura T."/>
            <person name="Itoh T."/>
            <person name="Hattori M."/>
            <person name="Takai K."/>
        </authorList>
    </citation>
    <scope>NUCLEOTIDE SEQUENCE</scope>
</reference>
<dbReference type="InterPro" id="IPR019250">
    <property type="entry name" value="DUF2227_metal-bd"/>
</dbReference>
<dbReference type="EMBL" id="AP011798">
    <property type="protein sequence ID" value="BAL58259.1"/>
    <property type="molecule type" value="Genomic_DNA"/>
</dbReference>
<accession>H5SQ23</accession>